<evidence type="ECO:0000256" key="1">
    <source>
        <dbReference type="ARBA" id="ARBA00004123"/>
    </source>
</evidence>
<dbReference type="SMART" id="SM00340">
    <property type="entry name" value="HALZ"/>
    <property type="match status" value="1"/>
</dbReference>
<feature type="domain" description="Homeobox" evidence="11">
    <location>
        <begin position="113"/>
        <end position="173"/>
    </location>
</feature>
<dbReference type="Gene3D" id="1.10.10.60">
    <property type="entry name" value="Homeodomain-like"/>
    <property type="match status" value="1"/>
</dbReference>
<dbReference type="PANTHER" id="PTHR45714:SF24">
    <property type="entry name" value="HOMEOBOX DOMAIN-CONTAINING PROTEIN"/>
    <property type="match status" value="1"/>
</dbReference>
<proteinExistence type="inferred from homology"/>
<protein>
    <recommendedName>
        <fullName evidence="11">Homeobox domain-containing protein</fullName>
    </recommendedName>
</protein>
<dbReference type="SUPFAM" id="SSF46689">
    <property type="entry name" value="Homeodomain-like"/>
    <property type="match status" value="1"/>
</dbReference>
<evidence type="ECO:0000256" key="5">
    <source>
        <dbReference type="ARBA" id="ARBA00023155"/>
    </source>
</evidence>
<dbReference type="AlphaFoldDB" id="A0AAV8T858"/>
<evidence type="ECO:0000313" key="13">
    <source>
        <dbReference type="Proteomes" id="UP001159364"/>
    </source>
</evidence>
<keyword evidence="3" id="KW-0805">Transcription regulation</keyword>
<dbReference type="GO" id="GO:0005634">
    <property type="term" value="C:nucleus"/>
    <property type="evidence" value="ECO:0007669"/>
    <property type="project" value="UniProtKB-SubCell"/>
</dbReference>
<evidence type="ECO:0000256" key="4">
    <source>
        <dbReference type="ARBA" id="ARBA00023125"/>
    </source>
</evidence>
<dbReference type="Proteomes" id="UP001159364">
    <property type="component" value="Linkage Group LG06"/>
</dbReference>
<evidence type="ECO:0000256" key="6">
    <source>
        <dbReference type="ARBA" id="ARBA00023163"/>
    </source>
</evidence>
<dbReference type="InterPro" id="IPR050762">
    <property type="entry name" value="HD-ZIP_Homeobox_LZ_Class_II"/>
</dbReference>
<keyword evidence="10" id="KW-0175">Coiled coil</keyword>
<comment type="caution">
    <text evidence="12">The sequence shown here is derived from an EMBL/GenBank/DDBJ whole genome shotgun (WGS) entry which is preliminary data.</text>
</comment>
<evidence type="ECO:0000313" key="12">
    <source>
        <dbReference type="EMBL" id="KAJ8762504.1"/>
    </source>
</evidence>
<dbReference type="PROSITE" id="PS50071">
    <property type="entry name" value="HOMEOBOX_2"/>
    <property type="match status" value="1"/>
</dbReference>
<dbReference type="InterPro" id="IPR001356">
    <property type="entry name" value="HD"/>
</dbReference>
<feature type="DNA-binding region" description="Homeobox" evidence="8">
    <location>
        <begin position="115"/>
        <end position="174"/>
    </location>
</feature>
<keyword evidence="4 8" id="KW-0238">DNA-binding</keyword>
<keyword evidence="6" id="KW-0804">Transcription</keyword>
<dbReference type="PROSITE" id="PS00027">
    <property type="entry name" value="HOMEOBOX_1"/>
    <property type="match status" value="1"/>
</dbReference>
<evidence type="ECO:0000259" key="11">
    <source>
        <dbReference type="PROSITE" id="PS50071"/>
    </source>
</evidence>
<dbReference type="CDD" id="cd00086">
    <property type="entry name" value="homeodomain"/>
    <property type="match status" value="1"/>
</dbReference>
<dbReference type="InterPro" id="IPR009057">
    <property type="entry name" value="Homeodomain-like_sf"/>
</dbReference>
<dbReference type="InterPro" id="IPR003106">
    <property type="entry name" value="Leu_zip_homeo"/>
</dbReference>
<evidence type="ECO:0000256" key="7">
    <source>
        <dbReference type="ARBA" id="ARBA00023242"/>
    </source>
</evidence>
<keyword evidence="7 8" id="KW-0539">Nucleus</keyword>
<dbReference type="Pfam" id="PF00046">
    <property type="entry name" value="Homeodomain"/>
    <property type="match status" value="1"/>
</dbReference>
<dbReference type="Pfam" id="PF02183">
    <property type="entry name" value="HALZ"/>
    <property type="match status" value="1"/>
</dbReference>
<keyword evidence="5 8" id="KW-0371">Homeobox</keyword>
<dbReference type="SMART" id="SM00389">
    <property type="entry name" value="HOX"/>
    <property type="match status" value="1"/>
</dbReference>
<evidence type="ECO:0000256" key="8">
    <source>
        <dbReference type="PROSITE-ProRule" id="PRU00108"/>
    </source>
</evidence>
<dbReference type="GO" id="GO:0000981">
    <property type="term" value="F:DNA-binding transcription factor activity, RNA polymerase II-specific"/>
    <property type="evidence" value="ECO:0007669"/>
    <property type="project" value="InterPro"/>
</dbReference>
<feature type="coiled-coil region" evidence="10">
    <location>
        <begin position="172"/>
        <end position="209"/>
    </location>
</feature>
<sequence>MIFGNLRNSSLVLGLGYNNDQEICSQLDHMQQQKKKPSLKYDHLIPCLTLGLPEETSQSDIKIDHDMHRQPSPLSPVSSFSNSSIKKERESVCGEELDAERVFSRVCDDDEEGASPRKKLRLTKGQSATLEDSFKEYNTLSPKQKHALAERLNLKPRQVEVWFQNRRARTKMKQTEVDCELLRKCRQNLTEENKRLQKELQELKSLKLAGPLHMQLPKATLTMCPSCQKVAGDRRR</sequence>
<evidence type="ECO:0000256" key="10">
    <source>
        <dbReference type="SAM" id="Coils"/>
    </source>
</evidence>
<evidence type="ECO:0000256" key="2">
    <source>
        <dbReference type="ARBA" id="ARBA00006074"/>
    </source>
</evidence>
<dbReference type="PANTHER" id="PTHR45714">
    <property type="entry name" value="HOMEOBOX-LEUCINE ZIPPER PROTEIN HAT14"/>
    <property type="match status" value="1"/>
</dbReference>
<gene>
    <name evidence="12" type="ORF">K2173_007943</name>
</gene>
<comment type="subcellular location">
    <subcellularLocation>
        <location evidence="1 8 9">Nucleus</location>
    </subcellularLocation>
</comment>
<dbReference type="EMBL" id="JAIWQS010000006">
    <property type="protein sequence ID" value="KAJ8762504.1"/>
    <property type="molecule type" value="Genomic_DNA"/>
</dbReference>
<reference evidence="12 13" key="1">
    <citation type="submission" date="2021-09" db="EMBL/GenBank/DDBJ databases">
        <title>Genomic insights and catalytic innovation underlie evolution of tropane alkaloids biosynthesis.</title>
        <authorList>
            <person name="Wang Y.-J."/>
            <person name="Tian T."/>
            <person name="Huang J.-P."/>
            <person name="Huang S.-X."/>
        </authorList>
    </citation>
    <scope>NUCLEOTIDE SEQUENCE [LARGE SCALE GENOMIC DNA]</scope>
    <source>
        <strain evidence="12">KIB-2018</strain>
        <tissue evidence="12">Leaf</tissue>
    </source>
</reference>
<name>A0AAV8T858_9ROSI</name>
<accession>A0AAV8T858</accession>
<evidence type="ECO:0000256" key="9">
    <source>
        <dbReference type="RuleBase" id="RU000682"/>
    </source>
</evidence>
<dbReference type="InterPro" id="IPR017970">
    <property type="entry name" value="Homeobox_CS"/>
</dbReference>
<dbReference type="GO" id="GO:0043565">
    <property type="term" value="F:sequence-specific DNA binding"/>
    <property type="evidence" value="ECO:0007669"/>
    <property type="project" value="InterPro"/>
</dbReference>
<keyword evidence="13" id="KW-1185">Reference proteome</keyword>
<comment type="similarity">
    <text evidence="2">Belongs to the HD-ZIP homeobox family. Class II subfamily.</text>
</comment>
<organism evidence="12 13">
    <name type="scientific">Erythroxylum novogranatense</name>
    <dbReference type="NCBI Taxonomy" id="1862640"/>
    <lineage>
        <taxon>Eukaryota</taxon>
        <taxon>Viridiplantae</taxon>
        <taxon>Streptophyta</taxon>
        <taxon>Embryophyta</taxon>
        <taxon>Tracheophyta</taxon>
        <taxon>Spermatophyta</taxon>
        <taxon>Magnoliopsida</taxon>
        <taxon>eudicotyledons</taxon>
        <taxon>Gunneridae</taxon>
        <taxon>Pentapetalae</taxon>
        <taxon>rosids</taxon>
        <taxon>fabids</taxon>
        <taxon>Malpighiales</taxon>
        <taxon>Erythroxylaceae</taxon>
        <taxon>Erythroxylum</taxon>
    </lineage>
</organism>
<evidence type="ECO:0000256" key="3">
    <source>
        <dbReference type="ARBA" id="ARBA00023015"/>
    </source>
</evidence>